<dbReference type="GO" id="GO:0102531">
    <property type="term" value="F:ecdysteroid-phosphate phosphatase activity"/>
    <property type="evidence" value="ECO:0007669"/>
    <property type="project" value="UniProtKB-ARBA"/>
</dbReference>
<feature type="domain" description="UBA" evidence="9">
    <location>
        <begin position="14"/>
        <end position="58"/>
    </location>
</feature>
<evidence type="ECO:0000256" key="1">
    <source>
        <dbReference type="ARBA" id="ARBA00004514"/>
    </source>
</evidence>
<proteinExistence type="predicted"/>
<keyword evidence="4" id="KW-0904">Protein phosphatase</keyword>
<dbReference type="InterPro" id="IPR009097">
    <property type="entry name" value="Cyclic_Pdiesterase"/>
</dbReference>
<dbReference type="Pfam" id="PF22562">
    <property type="entry name" value="UBA_7"/>
    <property type="match status" value="1"/>
</dbReference>
<evidence type="ECO:0000256" key="5">
    <source>
        <dbReference type="ARBA" id="ARBA00050567"/>
    </source>
</evidence>
<evidence type="ECO:0000313" key="10">
    <source>
        <dbReference type="EMBL" id="JAC96816.1"/>
    </source>
</evidence>
<dbReference type="SMART" id="SM00165">
    <property type="entry name" value="UBA"/>
    <property type="match status" value="1"/>
</dbReference>
<comment type="catalytic activity">
    <reaction evidence="6">
        <text>2-deoxyecdysone 22-phosphate + H2O = 2-deoxyecdysone + phosphate</text>
        <dbReference type="Rhea" id="RHEA:63584"/>
        <dbReference type="ChEBI" id="CHEBI:15377"/>
        <dbReference type="ChEBI" id="CHEBI:19566"/>
        <dbReference type="ChEBI" id="CHEBI:43474"/>
        <dbReference type="ChEBI" id="CHEBI:147386"/>
    </reaction>
</comment>
<dbReference type="AlphaFoldDB" id="A0A0A1WD91"/>
<comment type="subcellular location">
    <subcellularLocation>
        <location evidence="1">Cytoplasm</location>
        <location evidence="1">Cytosol</location>
    </subcellularLocation>
</comment>
<dbReference type="SUPFAM" id="SSF46934">
    <property type="entry name" value="UBA-like"/>
    <property type="match status" value="1"/>
</dbReference>
<sequence>MAQLPPRKNLTPTRISKQHLSPLQTLLQMGFTKHRAEKALAATGNRGVQIASDWLLAHVNDSTLDENCPREYILYACPTGSFLHQLEEFWNKSRRVCGWNGAHNYVPHITLVSFFKAPDESSLQLSKALKQVVDMSGPLLDRPLKLEPYLSQNFMGFFVAEDDANYLKRLSLQYVKEVSNSSMTLFLYVYYNI</sequence>
<dbReference type="CDD" id="cd14301">
    <property type="entry name" value="UBA_UBS3B"/>
    <property type="match status" value="1"/>
</dbReference>
<reference evidence="10" key="2">
    <citation type="journal article" date="2015" name="Gigascience">
        <title>Reconstructing a comprehensive transcriptome assembly of a white-pupal translocated strain of the pest fruit fly Bactrocera cucurbitae.</title>
        <authorList>
            <person name="Sim S.B."/>
            <person name="Calla B."/>
            <person name="Hall B."/>
            <person name="DeRego T."/>
            <person name="Geib S.M."/>
        </authorList>
    </citation>
    <scope>NUCLEOTIDE SEQUENCE</scope>
</reference>
<evidence type="ECO:0000256" key="6">
    <source>
        <dbReference type="ARBA" id="ARBA00051991"/>
    </source>
</evidence>
<gene>
    <name evidence="10" type="primary">CG13604_0</name>
    <name evidence="10" type="ORF">g.33381</name>
</gene>
<evidence type="ECO:0000256" key="8">
    <source>
        <dbReference type="ARBA" id="ARBA00074288"/>
    </source>
</evidence>
<dbReference type="InterPro" id="IPR009060">
    <property type="entry name" value="UBA-like_sf"/>
</dbReference>
<dbReference type="GO" id="GO:0005829">
    <property type="term" value="C:cytosol"/>
    <property type="evidence" value="ECO:0007669"/>
    <property type="project" value="UniProtKB-SubCell"/>
</dbReference>
<dbReference type="PROSITE" id="PS50030">
    <property type="entry name" value="UBA"/>
    <property type="match status" value="1"/>
</dbReference>
<accession>A0A0A1WD91</accession>
<keyword evidence="3" id="KW-0963">Cytoplasm</keyword>
<evidence type="ECO:0000259" key="9">
    <source>
        <dbReference type="PROSITE" id="PS50030"/>
    </source>
</evidence>
<evidence type="ECO:0000256" key="2">
    <source>
        <dbReference type="ARBA" id="ARBA00022443"/>
    </source>
</evidence>
<name>A0A0A1WD91_ZEUCU</name>
<comment type="catalytic activity">
    <reaction evidence="5">
        <text>20-hydroxyecdysone 22-phosphate + H2O = 20-hydroxyecdysone + phosphate</text>
        <dbReference type="Rhea" id="RHEA:63580"/>
        <dbReference type="ChEBI" id="CHEBI:15377"/>
        <dbReference type="ChEBI" id="CHEBI:16587"/>
        <dbReference type="ChEBI" id="CHEBI:43474"/>
        <dbReference type="ChEBI" id="CHEBI:147382"/>
    </reaction>
</comment>
<evidence type="ECO:0000256" key="7">
    <source>
        <dbReference type="ARBA" id="ARBA00052011"/>
    </source>
</evidence>
<reference evidence="10" key="1">
    <citation type="submission" date="2014-11" db="EMBL/GenBank/DDBJ databases">
        <authorList>
            <person name="Geib S."/>
        </authorList>
    </citation>
    <scope>NUCLEOTIDE SEQUENCE</scope>
</reference>
<dbReference type="Gene3D" id="1.10.8.10">
    <property type="entry name" value="DNA helicase RuvA subunit, C-terminal domain"/>
    <property type="match status" value="1"/>
</dbReference>
<dbReference type="InterPro" id="IPR015940">
    <property type="entry name" value="UBA"/>
</dbReference>
<dbReference type="FunFam" id="1.10.8.10:FF:000053">
    <property type="entry name" value="Ubiquitin-associated and SH3 domain-containing, A"/>
    <property type="match status" value="1"/>
</dbReference>
<keyword evidence="2" id="KW-0728">SH3 domain</keyword>
<evidence type="ECO:0000256" key="4">
    <source>
        <dbReference type="ARBA" id="ARBA00022912"/>
    </source>
</evidence>
<evidence type="ECO:0000256" key="3">
    <source>
        <dbReference type="ARBA" id="ARBA00022490"/>
    </source>
</evidence>
<organism evidence="10">
    <name type="scientific">Zeugodacus cucurbitae</name>
    <name type="common">Melon fruit fly</name>
    <name type="synonym">Bactrocera cucurbitae</name>
    <dbReference type="NCBI Taxonomy" id="28588"/>
    <lineage>
        <taxon>Eukaryota</taxon>
        <taxon>Metazoa</taxon>
        <taxon>Ecdysozoa</taxon>
        <taxon>Arthropoda</taxon>
        <taxon>Hexapoda</taxon>
        <taxon>Insecta</taxon>
        <taxon>Pterygota</taxon>
        <taxon>Neoptera</taxon>
        <taxon>Endopterygota</taxon>
        <taxon>Diptera</taxon>
        <taxon>Brachycera</taxon>
        <taxon>Muscomorpha</taxon>
        <taxon>Tephritoidea</taxon>
        <taxon>Tephritidae</taxon>
        <taxon>Zeugodacus</taxon>
        <taxon>Zeugodacus</taxon>
    </lineage>
</organism>
<comment type="catalytic activity">
    <reaction evidence="7">
        <text>ecdysone 22-phosphate + H2O = ecdysone + phosphate</text>
        <dbReference type="Rhea" id="RHEA:63576"/>
        <dbReference type="ChEBI" id="CHEBI:15377"/>
        <dbReference type="ChEBI" id="CHEBI:16688"/>
        <dbReference type="ChEBI" id="CHEBI:43474"/>
        <dbReference type="ChEBI" id="CHEBI:147380"/>
    </reaction>
</comment>
<dbReference type="SUPFAM" id="SSF55144">
    <property type="entry name" value="LigT-like"/>
    <property type="match status" value="1"/>
</dbReference>
<dbReference type="EMBL" id="GBXI01017475">
    <property type="protein sequence ID" value="JAC96816.1"/>
    <property type="molecule type" value="Transcribed_RNA"/>
</dbReference>
<keyword evidence="4" id="KW-0378">Hydrolase</keyword>
<dbReference type="GO" id="GO:0004721">
    <property type="term" value="F:phosphoprotein phosphatase activity"/>
    <property type="evidence" value="ECO:0007669"/>
    <property type="project" value="UniProtKB-KW"/>
</dbReference>
<protein>
    <recommendedName>
        <fullName evidence="8">Ecdysteroid-phosphate phosphatase</fullName>
    </recommendedName>
</protein>